<name>A0A0F0KIU8_9MICO</name>
<keyword evidence="1" id="KW-0805">Transcription regulation</keyword>
<dbReference type="InterPro" id="IPR011991">
    <property type="entry name" value="ArsR-like_HTH"/>
</dbReference>
<dbReference type="PROSITE" id="PS00519">
    <property type="entry name" value="HTH_ASNC_1"/>
    <property type="match status" value="1"/>
</dbReference>
<accession>A0A0F0KIU8</accession>
<keyword evidence="3" id="KW-0804">Transcription</keyword>
<dbReference type="Pfam" id="PF22482">
    <property type="entry name" value="AsnC_trans_reg_3"/>
    <property type="match status" value="1"/>
</dbReference>
<dbReference type="SUPFAM" id="SSF46785">
    <property type="entry name" value="Winged helix' DNA-binding domain"/>
    <property type="match status" value="1"/>
</dbReference>
<dbReference type="PRINTS" id="PR00033">
    <property type="entry name" value="HTHASNC"/>
</dbReference>
<comment type="caution">
    <text evidence="5">The sequence shown here is derived from an EMBL/GenBank/DDBJ whole genome shotgun (WGS) entry which is preliminary data.</text>
</comment>
<dbReference type="InterPro" id="IPR036390">
    <property type="entry name" value="WH_DNA-bd_sf"/>
</dbReference>
<dbReference type="AlphaFoldDB" id="A0A0F0KIU8"/>
<feature type="domain" description="HTH asnC-type" evidence="4">
    <location>
        <begin position="10"/>
        <end position="70"/>
    </location>
</feature>
<dbReference type="InterPro" id="IPR054609">
    <property type="entry name" value="PF0864-like_C"/>
</dbReference>
<evidence type="ECO:0000313" key="6">
    <source>
        <dbReference type="Proteomes" id="UP000033725"/>
    </source>
</evidence>
<dbReference type="InterPro" id="IPR036388">
    <property type="entry name" value="WH-like_DNA-bd_sf"/>
</dbReference>
<dbReference type="PATRIC" id="fig|82380.10.peg.2592"/>
<dbReference type="InterPro" id="IPR000485">
    <property type="entry name" value="AsnC-type_HTH_dom"/>
</dbReference>
<dbReference type="Proteomes" id="UP000033725">
    <property type="component" value="Unassembled WGS sequence"/>
</dbReference>
<evidence type="ECO:0000256" key="1">
    <source>
        <dbReference type="ARBA" id="ARBA00023015"/>
    </source>
</evidence>
<gene>
    <name evidence="5" type="primary">asnC_3</name>
    <name evidence="5" type="ORF">RN51_02580</name>
</gene>
<dbReference type="CDD" id="cd00090">
    <property type="entry name" value="HTH_ARSR"/>
    <property type="match status" value="1"/>
</dbReference>
<dbReference type="SUPFAM" id="SSF54909">
    <property type="entry name" value="Dimeric alpha+beta barrel"/>
    <property type="match status" value="1"/>
</dbReference>
<dbReference type="GO" id="GO:0005829">
    <property type="term" value="C:cytosol"/>
    <property type="evidence" value="ECO:0007669"/>
    <property type="project" value="TreeGrafter"/>
</dbReference>
<dbReference type="InterPro" id="IPR019888">
    <property type="entry name" value="Tscrpt_reg_AsnC-like"/>
</dbReference>
<organism evidence="5 6">
    <name type="scientific">Microbacterium oxydans</name>
    <dbReference type="NCBI Taxonomy" id="82380"/>
    <lineage>
        <taxon>Bacteria</taxon>
        <taxon>Bacillati</taxon>
        <taxon>Actinomycetota</taxon>
        <taxon>Actinomycetes</taxon>
        <taxon>Micrococcales</taxon>
        <taxon>Microbacteriaceae</taxon>
        <taxon>Microbacterium</taxon>
    </lineage>
</organism>
<evidence type="ECO:0000313" key="5">
    <source>
        <dbReference type="EMBL" id="KJL20364.1"/>
    </source>
</evidence>
<dbReference type="InterPro" id="IPR011008">
    <property type="entry name" value="Dimeric_a/b-barrel"/>
</dbReference>
<protein>
    <submittedName>
        <fullName evidence="5">Regulatory protein AsnC</fullName>
    </submittedName>
</protein>
<dbReference type="EMBL" id="JYIV01000028">
    <property type="protein sequence ID" value="KJL20364.1"/>
    <property type="molecule type" value="Genomic_DNA"/>
</dbReference>
<dbReference type="PANTHER" id="PTHR30154:SF34">
    <property type="entry name" value="TRANSCRIPTIONAL REGULATOR AZLB"/>
    <property type="match status" value="1"/>
</dbReference>
<dbReference type="Pfam" id="PF13404">
    <property type="entry name" value="HTH_AsnC-type"/>
    <property type="match status" value="1"/>
</dbReference>
<dbReference type="GO" id="GO:0043200">
    <property type="term" value="P:response to amino acid"/>
    <property type="evidence" value="ECO:0007669"/>
    <property type="project" value="TreeGrafter"/>
</dbReference>
<evidence type="ECO:0000259" key="4">
    <source>
        <dbReference type="PROSITE" id="PS50956"/>
    </source>
</evidence>
<evidence type="ECO:0000256" key="3">
    <source>
        <dbReference type="ARBA" id="ARBA00023163"/>
    </source>
</evidence>
<dbReference type="Gene3D" id="3.30.70.920">
    <property type="match status" value="1"/>
</dbReference>
<dbReference type="PANTHER" id="PTHR30154">
    <property type="entry name" value="LEUCINE-RESPONSIVE REGULATORY PROTEIN"/>
    <property type="match status" value="1"/>
</dbReference>
<dbReference type="RefSeq" id="WP_045264446.1">
    <property type="nucleotide sequence ID" value="NZ_JYIV01000028.1"/>
</dbReference>
<keyword evidence="2" id="KW-0238">DNA-binding</keyword>
<dbReference type="Gene3D" id="1.10.10.10">
    <property type="entry name" value="Winged helix-like DNA-binding domain superfamily/Winged helix DNA-binding domain"/>
    <property type="match status" value="1"/>
</dbReference>
<dbReference type="GO" id="GO:0043565">
    <property type="term" value="F:sequence-specific DNA binding"/>
    <property type="evidence" value="ECO:0007669"/>
    <property type="project" value="InterPro"/>
</dbReference>
<proteinExistence type="predicted"/>
<evidence type="ECO:0000256" key="2">
    <source>
        <dbReference type="ARBA" id="ARBA00023125"/>
    </source>
</evidence>
<dbReference type="OrthoDB" id="7501856at2"/>
<dbReference type="InterPro" id="IPR019885">
    <property type="entry name" value="Tscrpt_reg_HTH_AsnC-type_CS"/>
</dbReference>
<dbReference type="SMART" id="SM00344">
    <property type="entry name" value="HTH_ASNC"/>
    <property type="match status" value="1"/>
</dbReference>
<dbReference type="PROSITE" id="PS50956">
    <property type="entry name" value="HTH_ASNC_2"/>
    <property type="match status" value="1"/>
</dbReference>
<sequence length="155" mass="17358">MSAKHSQPALDDISKRIVELLQEDGRRPYAEIAREVGLSEAAARQRVQRMTEAGIIQIVAVTDPMQLGFHRMSMIGIRVSGNPREIAQELTTIPELAYVVVTLGTFDILVEAVCENDEHLIELIATRIRTIPGITHTESLLYAGLYKDLYNWGTR</sequence>
<reference evidence="5 6" key="1">
    <citation type="submission" date="2015-02" db="EMBL/GenBank/DDBJ databases">
        <title>Draft genome sequences of ten Microbacterium spp. with emphasis on heavy metal contaminated environments.</title>
        <authorList>
            <person name="Corretto E."/>
        </authorList>
    </citation>
    <scope>NUCLEOTIDE SEQUENCE [LARGE SCALE GENOMIC DNA]</scope>
    <source>
        <strain evidence="5 6">BEL163</strain>
    </source>
</reference>